<gene>
    <name evidence="2" type="ORF">DFP75_102386</name>
</gene>
<feature type="transmembrane region" description="Helical" evidence="1">
    <location>
        <begin position="93"/>
        <end position="110"/>
    </location>
</feature>
<dbReference type="AlphaFoldDB" id="A0A318V623"/>
<protein>
    <recommendedName>
        <fullName evidence="4">VanZ like protein</fullName>
    </recommendedName>
</protein>
<keyword evidence="1" id="KW-0472">Membrane</keyword>
<keyword evidence="1" id="KW-0812">Transmembrane</keyword>
<accession>A0A318V623</accession>
<proteinExistence type="predicted"/>
<comment type="caution">
    <text evidence="2">The sequence shown here is derived from an EMBL/GenBank/DDBJ whole genome shotgun (WGS) entry which is preliminary data.</text>
</comment>
<sequence length="120" mass="13041">MIQKLTSPTAQAVDFVIGALIIGFATLTPIDQLPTAPGTDKLHHIIGFGGWALLCAFGPIKRFLLLSVVILCSGGAIELIQPYVNRYAEWMDFYANTLGVTLTVLGRLLINRLLKSNTKV</sequence>
<name>A0A318V623_9GAMM</name>
<dbReference type="Proteomes" id="UP000247551">
    <property type="component" value="Unassembled WGS sequence"/>
</dbReference>
<dbReference type="EMBL" id="QKLW01000002">
    <property type="protein sequence ID" value="PYF83290.1"/>
    <property type="molecule type" value="Genomic_DNA"/>
</dbReference>
<evidence type="ECO:0000256" key="1">
    <source>
        <dbReference type="SAM" id="Phobius"/>
    </source>
</evidence>
<feature type="transmembrane region" description="Helical" evidence="1">
    <location>
        <begin position="12"/>
        <end position="30"/>
    </location>
</feature>
<organism evidence="2 3">
    <name type="scientific">Marinomonas alcarazii</name>
    <dbReference type="NCBI Taxonomy" id="491949"/>
    <lineage>
        <taxon>Bacteria</taxon>
        <taxon>Pseudomonadati</taxon>
        <taxon>Pseudomonadota</taxon>
        <taxon>Gammaproteobacteria</taxon>
        <taxon>Oceanospirillales</taxon>
        <taxon>Oceanospirillaceae</taxon>
        <taxon>Marinomonas</taxon>
    </lineage>
</organism>
<dbReference type="RefSeq" id="WP_110573575.1">
    <property type="nucleotide sequence ID" value="NZ_QKLW01000002.1"/>
</dbReference>
<evidence type="ECO:0008006" key="4">
    <source>
        <dbReference type="Google" id="ProtNLM"/>
    </source>
</evidence>
<keyword evidence="1" id="KW-1133">Transmembrane helix</keyword>
<keyword evidence="3" id="KW-1185">Reference proteome</keyword>
<evidence type="ECO:0000313" key="3">
    <source>
        <dbReference type="Proteomes" id="UP000247551"/>
    </source>
</evidence>
<reference evidence="2 3" key="1">
    <citation type="submission" date="2018-06" db="EMBL/GenBank/DDBJ databases">
        <title>Genomic Encyclopedia of Type Strains, Phase III (KMG-III): the genomes of soil and plant-associated and newly described type strains.</title>
        <authorList>
            <person name="Whitman W."/>
        </authorList>
    </citation>
    <scope>NUCLEOTIDE SEQUENCE [LARGE SCALE GENOMIC DNA]</scope>
    <source>
        <strain evidence="2 3">CECT 7730</strain>
    </source>
</reference>
<evidence type="ECO:0000313" key="2">
    <source>
        <dbReference type="EMBL" id="PYF83290.1"/>
    </source>
</evidence>